<keyword evidence="3 5" id="KW-0175">Coiled coil</keyword>
<evidence type="ECO:0000256" key="1">
    <source>
        <dbReference type="ARBA" id="ARBA00005805"/>
    </source>
</evidence>
<protein>
    <recommendedName>
        <fullName evidence="2">Coiled-coil domain-containing protein 39</fullName>
    </recommendedName>
</protein>
<feature type="coiled-coil region" evidence="5">
    <location>
        <begin position="4"/>
        <end position="38"/>
    </location>
</feature>
<feature type="non-terminal residue" evidence="7">
    <location>
        <position position="1"/>
    </location>
</feature>
<comment type="similarity">
    <text evidence="1">Belongs to the CCDC39 family.</text>
</comment>
<evidence type="ECO:0000256" key="2">
    <source>
        <dbReference type="ARBA" id="ARBA00016725"/>
    </source>
</evidence>
<feature type="coiled-coil region" evidence="5">
    <location>
        <begin position="74"/>
        <end position="220"/>
    </location>
</feature>
<reference evidence="7" key="1">
    <citation type="journal article" date="2017" name="BMC Genomics">
        <title>Wound healing, calcium signaling, and other novel pathways are associated with the formation of butterfly eyespots.</title>
        <authorList>
            <person name="Ozsu N."/>
            <person name="Monteiro A."/>
        </authorList>
    </citation>
    <scope>NUCLEOTIDE SEQUENCE</scope>
</reference>
<keyword evidence="6" id="KW-1185">Reference proteome</keyword>
<dbReference type="PANTHER" id="PTHR18962:SF0">
    <property type="entry name" value="COILED-COIL DOMAIN-CONTAINING PROTEIN 39"/>
    <property type="match status" value="1"/>
</dbReference>
<gene>
    <name evidence="7" type="primary">LOC112058412</name>
</gene>
<dbReference type="GeneID" id="112058412"/>
<evidence type="ECO:0000313" key="7">
    <source>
        <dbReference type="RefSeq" id="XP_052737178.1"/>
    </source>
</evidence>
<dbReference type="RefSeq" id="XP_052737178.1">
    <property type="nucleotide sequence ID" value="XM_052881218.1"/>
</dbReference>
<evidence type="ECO:0000256" key="3">
    <source>
        <dbReference type="ARBA" id="ARBA00023054"/>
    </source>
</evidence>
<dbReference type="Pfam" id="PF24161">
    <property type="entry name" value="CCDC39"/>
    <property type="match status" value="1"/>
</dbReference>
<proteinExistence type="inferred from homology"/>
<feature type="coiled-coil region" evidence="5">
    <location>
        <begin position="557"/>
        <end position="629"/>
    </location>
</feature>
<reference evidence="7" key="2">
    <citation type="submission" date="2025-08" db="UniProtKB">
        <authorList>
            <consortium name="RefSeq"/>
        </authorList>
    </citation>
    <scope>IDENTIFICATION</scope>
</reference>
<dbReference type="PANTHER" id="PTHR18962">
    <property type="entry name" value="COILED-COIL DOMAIN-CONTAINING PROTEIN 39"/>
    <property type="match status" value="1"/>
</dbReference>
<evidence type="ECO:0000256" key="5">
    <source>
        <dbReference type="SAM" id="Coils"/>
    </source>
</evidence>
<evidence type="ECO:0000313" key="6">
    <source>
        <dbReference type="Proteomes" id="UP001652582"/>
    </source>
</evidence>
<dbReference type="Proteomes" id="UP001652582">
    <property type="component" value="Chromosome 4"/>
</dbReference>
<comment type="function">
    <text evidence="4">Required for assembly of dynein regulatory complex (DRC) and inner dynein arm (IDA) complexes, which are responsible for ciliary beat regulation, thereby playing a central role in motility in cilia and flagella. Probably acts together with CCDC40 to form a molecular ruler that determines the 96 nanometer (nm) repeat length and arrangements of components in cilia and flagella. Not required for outer dynein arm complexes assembly.</text>
</comment>
<name>A0ABM3LDP3_BICAN</name>
<accession>A0ABM3LDP3</accession>
<organism evidence="6 7">
    <name type="scientific">Bicyclus anynana</name>
    <name type="common">Squinting bush brown butterfly</name>
    <dbReference type="NCBI Taxonomy" id="110368"/>
    <lineage>
        <taxon>Eukaryota</taxon>
        <taxon>Metazoa</taxon>
        <taxon>Ecdysozoa</taxon>
        <taxon>Arthropoda</taxon>
        <taxon>Hexapoda</taxon>
        <taxon>Insecta</taxon>
        <taxon>Pterygota</taxon>
        <taxon>Neoptera</taxon>
        <taxon>Endopterygota</taxon>
        <taxon>Lepidoptera</taxon>
        <taxon>Glossata</taxon>
        <taxon>Ditrysia</taxon>
        <taxon>Papilionoidea</taxon>
        <taxon>Nymphalidae</taxon>
        <taxon>Satyrinae</taxon>
        <taxon>Satyrini</taxon>
        <taxon>Mycalesina</taxon>
        <taxon>Bicyclus</taxon>
    </lineage>
</organism>
<sequence>LSRAKALETKRQKLKMEHDHMQERLNQLVSNLSAEERACERISVQVMEGMEQRKQMMAMWTGAIENLRQRDMEIRHIREDYAVLDAEANNLAEKCREQQSFCEQQQGNNTDAQRENMALANQLSQMRMAFQRTAEHNTSLDSEAHSLQRELNNIRISLEKLHMENRQLMDNQHRKDVQLQAIIAKIKDLKEKLLDSTDKSKSSERRAKELEDMLNEEERYATNVTTNQQRAMHCSFVEQQKLLALKNEEKLFHMQLKASKAIMSKLDTKQIAAEKNLQSQKESLYGICYQLETMGAQVLHMEGQKSEREFSAALAAREDRLKEVLARHMARVALLERHSGKLFDDMRRLTRDLELKGVDHTKLQSRLKSSMLNVEGGDKELRALRDAWRRARVEEALLRLRVAHGERAIAGLGDTAFTLDKQRLQLDAAMNERLVEIAARREIFSVQRRALMEECGQLRGDIREREQRVQQLMKRYEIFIASLGKDESGQQVSVSYFKIKFAAQRAELREAGAALDADIGRQEKDISALEATLRVVHAAHKHFLHHIAPLPDDAPEMEEVTQLRQQYYEKRDELKALNASIERTGETVAERVSQLTLLGDKYKQLTAREAECENELDTVKERVGKQESRLQKAHEVARANARRAMKLIEGVDQWRTFQLSIWIRNYCEAAHNALQALGEVSRQSPEAAARVAVLLSTSQLTRFIPPVQRRLTALLQRIITDASVLKKDSLPELDESVFSESSKSSGSGVSLASGYTRRLADFRQTLAHKVQEDALVSDIREQVRRSSVSLRVVTLGLQDTVPTLAPSTTSRKSLR</sequence>
<evidence type="ECO:0000256" key="4">
    <source>
        <dbReference type="ARBA" id="ARBA00045182"/>
    </source>
</evidence>
<dbReference type="InterPro" id="IPR033290">
    <property type="entry name" value="CCDC39"/>
</dbReference>